<feature type="transmembrane region" description="Helical" evidence="6">
    <location>
        <begin position="70"/>
        <end position="89"/>
    </location>
</feature>
<feature type="transmembrane region" description="Helical" evidence="6">
    <location>
        <begin position="293"/>
        <end position="316"/>
    </location>
</feature>
<organism evidence="7 8">
    <name type="scientific">Paracoccus denitrificans</name>
    <dbReference type="NCBI Taxonomy" id="266"/>
    <lineage>
        <taxon>Bacteria</taxon>
        <taxon>Pseudomonadati</taxon>
        <taxon>Pseudomonadota</taxon>
        <taxon>Alphaproteobacteria</taxon>
        <taxon>Rhodobacterales</taxon>
        <taxon>Paracoccaceae</taxon>
        <taxon>Paracoccus</taxon>
    </lineage>
</organism>
<comment type="caution">
    <text evidence="7">The sequence shown here is derived from an EMBL/GenBank/DDBJ whole genome shotgun (WGS) entry which is preliminary data.</text>
</comment>
<proteinExistence type="predicted"/>
<dbReference type="GO" id="GO:0005886">
    <property type="term" value="C:plasma membrane"/>
    <property type="evidence" value="ECO:0007669"/>
    <property type="project" value="UniProtKB-SubCell"/>
</dbReference>
<evidence type="ECO:0000256" key="1">
    <source>
        <dbReference type="ARBA" id="ARBA00004651"/>
    </source>
</evidence>
<feature type="transmembrane region" description="Helical" evidence="6">
    <location>
        <begin position="95"/>
        <end position="114"/>
    </location>
</feature>
<evidence type="ECO:0000256" key="6">
    <source>
        <dbReference type="SAM" id="Phobius"/>
    </source>
</evidence>
<comment type="subcellular location">
    <subcellularLocation>
        <location evidence="1">Cell membrane</location>
        <topology evidence="1">Multi-pass membrane protein</topology>
    </subcellularLocation>
</comment>
<dbReference type="InterPro" id="IPR001851">
    <property type="entry name" value="ABC_transp_permease"/>
</dbReference>
<keyword evidence="3 6" id="KW-0812">Transmembrane</keyword>
<sequence>MTHDTSVHTSFSLVTRNIAADIAIPLAGIILAVTFPGQQAFLVQIAITALLVLSLDLVVGYAGIATLGHVAMYGAGAYAAGLYSIHVWAEPLTGLAVGAVAGALVALLSGLLLMRTHGLTLLMLTVAVTQVLYEVASKSRAVTGGDDGLYGILPDPVLGIFAFDFMGNTAFWYSLVVLAIMFSALRRLMHAPFGLVALAVRDDAGRVTSLGGNVYRHRVALYVLSGAVAGIAGALTAQTVQVVGLNTLGVPFSAEILVMLILGGSGRLWGALLGTLIFMMIHHYAAALDPTSWMLFVGAVLIAVVVFLPGGALRGLEMMVDAFRREGRA</sequence>
<dbReference type="PANTHER" id="PTHR30482:SF17">
    <property type="entry name" value="ABC TRANSPORTER ATP-BINDING PROTEIN"/>
    <property type="match status" value="1"/>
</dbReference>
<feature type="transmembrane region" description="Helical" evidence="6">
    <location>
        <begin position="119"/>
        <end position="136"/>
    </location>
</feature>
<dbReference type="InterPro" id="IPR043428">
    <property type="entry name" value="LivM-like"/>
</dbReference>
<protein>
    <submittedName>
        <fullName evidence="7">Branched-chain amino acid ABC transporter permease</fullName>
    </submittedName>
</protein>
<dbReference type="Proteomes" id="UP000315344">
    <property type="component" value="Unassembled WGS sequence"/>
</dbReference>
<dbReference type="AlphaFoldDB" id="A0A533I024"/>
<dbReference type="PANTHER" id="PTHR30482">
    <property type="entry name" value="HIGH-AFFINITY BRANCHED-CHAIN AMINO ACID TRANSPORT SYSTEM PERMEASE"/>
    <property type="match status" value="1"/>
</dbReference>
<evidence type="ECO:0000256" key="5">
    <source>
        <dbReference type="ARBA" id="ARBA00023136"/>
    </source>
</evidence>
<gene>
    <name evidence="7" type="ORF">DI616_16120</name>
</gene>
<feature type="transmembrane region" description="Helical" evidence="6">
    <location>
        <begin position="41"/>
        <end position="63"/>
    </location>
</feature>
<evidence type="ECO:0000256" key="3">
    <source>
        <dbReference type="ARBA" id="ARBA00022692"/>
    </source>
</evidence>
<evidence type="ECO:0000313" key="7">
    <source>
        <dbReference type="EMBL" id="TKW65059.1"/>
    </source>
</evidence>
<feature type="transmembrane region" description="Helical" evidence="6">
    <location>
        <begin position="219"/>
        <end position="237"/>
    </location>
</feature>
<name>A0A533I024_PARDE</name>
<keyword evidence="5 6" id="KW-0472">Membrane</keyword>
<dbReference type="CDD" id="cd06581">
    <property type="entry name" value="TM_PBP1_LivM_like"/>
    <property type="match status" value="1"/>
</dbReference>
<feature type="transmembrane region" description="Helical" evidence="6">
    <location>
        <begin position="156"/>
        <end position="182"/>
    </location>
</feature>
<evidence type="ECO:0000256" key="4">
    <source>
        <dbReference type="ARBA" id="ARBA00022989"/>
    </source>
</evidence>
<reference evidence="7 8" key="1">
    <citation type="journal article" date="2017" name="Nat. Commun.">
        <title>In situ click chemistry generation of cyclooxygenase-2 inhibitors.</title>
        <authorList>
            <person name="Bhardwaj A."/>
            <person name="Kaur J."/>
            <person name="Wuest M."/>
            <person name="Wuest F."/>
        </authorList>
    </citation>
    <scope>NUCLEOTIDE SEQUENCE [LARGE SCALE GENOMIC DNA]</scope>
    <source>
        <strain evidence="7">S2_012_000_R3_94</strain>
    </source>
</reference>
<feature type="transmembrane region" description="Helical" evidence="6">
    <location>
        <begin position="18"/>
        <end position="35"/>
    </location>
</feature>
<dbReference type="Pfam" id="PF02653">
    <property type="entry name" value="BPD_transp_2"/>
    <property type="match status" value="1"/>
</dbReference>
<accession>A0A533I024</accession>
<evidence type="ECO:0000313" key="8">
    <source>
        <dbReference type="Proteomes" id="UP000315344"/>
    </source>
</evidence>
<dbReference type="GO" id="GO:0015658">
    <property type="term" value="F:branched-chain amino acid transmembrane transporter activity"/>
    <property type="evidence" value="ECO:0007669"/>
    <property type="project" value="InterPro"/>
</dbReference>
<keyword evidence="2" id="KW-1003">Cell membrane</keyword>
<dbReference type="EMBL" id="VAFL01000016">
    <property type="protein sequence ID" value="TKW65059.1"/>
    <property type="molecule type" value="Genomic_DNA"/>
</dbReference>
<keyword evidence="4 6" id="KW-1133">Transmembrane helix</keyword>
<evidence type="ECO:0000256" key="2">
    <source>
        <dbReference type="ARBA" id="ARBA00022475"/>
    </source>
</evidence>